<dbReference type="AlphaFoldDB" id="A0A2P5D565"/>
<dbReference type="PANTHER" id="PTHR35485:SF4">
    <property type="entry name" value="EXPRESSED PROTEIN"/>
    <property type="match status" value="1"/>
</dbReference>
<dbReference type="OrthoDB" id="650808at2759"/>
<comment type="caution">
    <text evidence="2">The sequence shown here is derived from an EMBL/GenBank/DDBJ whole genome shotgun (WGS) entry which is preliminary data.</text>
</comment>
<dbReference type="PANTHER" id="PTHR35485">
    <property type="entry name" value="OS01G0888900 PROTEIN"/>
    <property type="match status" value="1"/>
</dbReference>
<gene>
    <name evidence="2" type="ORF">PanWU01x14_095930</name>
</gene>
<evidence type="ECO:0000256" key="1">
    <source>
        <dbReference type="SAM" id="MobiDB-lite"/>
    </source>
</evidence>
<accession>A0A2P5D565</accession>
<evidence type="ECO:0000313" key="3">
    <source>
        <dbReference type="Proteomes" id="UP000237105"/>
    </source>
</evidence>
<dbReference type="EMBL" id="JXTB01000063">
    <property type="protein sequence ID" value="PON68441.1"/>
    <property type="molecule type" value="Genomic_DNA"/>
</dbReference>
<proteinExistence type="predicted"/>
<sequence length="119" mass="13125">MEGLLPMVYKSIKKNKTRRQYEHLSSGLAQSYSISDFYVTDHHGGIMNYSSSSSSISATTTKSTSNHHRRHNSVGEYAMGSFSTPAGRDITATTPPKRAALVRFRSHRMFMFSCVGGAA</sequence>
<name>A0A2P5D565_PARAD</name>
<keyword evidence="3" id="KW-1185">Reference proteome</keyword>
<feature type="region of interest" description="Disordered" evidence="1">
    <location>
        <begin position="51"/>
        <end position="80"/>
    </location>
</feature>
<reference evidence="3" key="1">
    <citation type="submission" date="2016-06" db="EMBL/GenBank/DDBJ databases">
        <title>Parallel loss of symbiosis genes in relatives of nitrogen-fixing non-legume Parasponia.</title>
        <authorList>
            <person name="Van Velzen R."/>
            <person name="Holmer R."/>
            <person name="Bu F."/>
            <person name="Rutten L."/>
            <person name="Van Zeijl A."/>
            <person name="Liu W."/>
            <person name="Santuari L."/>
            <person name="Cao Q."/>
            <person name="Sharma T."/>
            <person name="Shen D."/>
            <person name="Roswanjaya Y."/>
            <person name="Wardhani T."/>
            <person name="Kalhor M.S."/>
            <person name="Jansen J."/>
            <person name="Van den Hoogen J."/>
            <person name="Gungor B."/>
            <person name="Hartog M."/>
            <person name="Hontelez J."/>
            <person name="Verver J."/>
            <person name="Yang W.-C."/>
            <person name="Schijlen E."/>
            <person name="Repin R."/>
            <person name="Schilthuizen M."/>
            <person name="Schranz E."/>
            <person name="Heidstra R."/>
            <person name="Miyata K."/>
            <person name="Fedorova E."/>
            <person name="Kohlen W."/>
            <person name="Bisseling T."/>
            <person name="Smit S."/>
            <person name="Geurts R."/>
        </authorList>
    </citation>
    <scope>NUCLEOTIDE SEQUENCE [LARGE SCALE GENOMIC DNA]</scope>
    <source>
        <strain evidence="3">cv. WU1-14</strain>
    </source>
</reference>
<feature type="compositionally biased region" description="Low complexity" evidence="1">
    <location>
        <begin position="51"/>
        <end position="64"/>
    </location>
</feature>
<dbReference type="Proteomes" id="UP000237105">
    <property type="component" value="Unassembled WGS sequence"/>
</dbReference>
<organism evidence="2 3">
    <name type="scientific">Parasponia andersonii</name>
    <name type="common">Sponia andersonii</name>
    <dbReference type="NCBI Taxonomy" id="3476"/>
    <lineage>
        <taxon>Eukaryota</taxon>
        <taxon>Viridiplantae</taxon>
        <taxon>Streptophyta</taxon>
        <taxon>Embryophyta</taxon>
        <taxon>Tracheophyta</taxon>
        <taxon>Spermatophyta</taxon>
        <taxon>Magnoliopsida</taxon>
        <taxon>eudicotyledons</taxon>
        <taxon>Gunneridae</taxon>
        <taxon>Pentapetalae</taxon>
        <taxon>rosids</taxon>
        <taxon>fabids</taxon>
        <taxon>Rosales</taxon>
        <taxon>Cannabaceae</taxon>
        <taxon>Parasponia</taxon>
    </lineage>
</organism>
<protein>
    <submittedName>
        <fullName evidence="2">Uncharacterized protein</fullName>
    </submittedName>
</protein>
<evidence type="ECO:0000313" key="2">
    <source>
        <dbReference type="EMBL" id="PON68441.1"/>
    </source>
</evidence>